<dbReference type="InterPro" id="IPR029063">
    <property type="entry name" value="SAM-dependent_MTases_sf"/>
</dbReference>
<proteinExistence type="predicted"/>
<dbReference type="Gene3D" id="3.40.50.150">
    <property type="entry name" value="Vaccinia Virus protein VP39"/>
    <property type="match status" value="1"/>
</dbReference>
<feature type="domain" description="Methyltransferase FkbM" evidence="1">
    <location>
        <begin position="31"/>
        <end position="170"/>
    </location>
</feature>
<reference evidence="2" key="1">
    <citation type="journal article" date="2015" name="Nature">
        <title>Complex archaea that bridge the gap between prokaryotes and eukaryotes.</title>
        <authorList>
            <person name="Spang A."/>
            <person name="Saw J.H."/>
            <person name="Jorgensen S.L."/>
            <person name="Zaremba-Niedzwiedzka K."/>
            <person name="Martijn J."/>
            <person name="Lind A.E."/>
            <person name="van Eijk R."/>
            <person name="Schleper C."/>
            <person name="Guy L."/>
            <person name="Ettema T.J."/>
        </authorList>
    </citation>
    <scope>NUCLEOTIDE SEQUENCE</scope>
</reference>
<accession>A0A0F9JJ58</accession>
<dbReference type="AlphaFoldDB" id="A0A0F9JJ58"/>
<name>A0A0F9JJ58_9ZZZZ</name>
<evidence type="ECO:0000259" key="1">
    <source>
        <dbReference type="Pfam" id="PF05050"/>
    </source>
</evidence>
<dbReference type="EMBL" id="LAZR01016141">
    <property type="protein sequence ID" value="KKM05781.1"/>
    <property type="molecule type" value="Genomic_DNA"/>
</dbReference>
<dbReference type="PANTHER" id="PTHR34203:SF15">
    <property type="entry name" value="SLL1173 PROTEIN"/>
    <property type="match status" value="1"/>
</dbReference>
<protein>
    <recommendedName>
        <fullName evidence="1">Methyltransferase FkbM domain-containing protein</fullName>
    </recommendedName>
</protein>
<organism evidence="2">
    <name type="scientific">marine sediment metagenome</name>
    <dbReference type="NCBI Taxonomy" id="412755"/>
    <lineage>
        <taxon>unclassified sequences</taxon>
        <taxon>metagenomes</taxon>
        <taxon>ecological metagenomes</taxon>
    </lineage>
</organism>
<sequence>MDELRRVRDIIQGDSYQIRNYDKDAFDYIIDIGSNVGQFSFIAHVLFSNAKIFAYEPCDKSYEVMCISLKGIPNLTLIHKALGNGEPLYFRESGGVLETCTGHLFKEKNTGNYKIDSVTLDKIFEENKIDLKKKILLKIDCEGGEQYLLNNKYNNILLECEHISFEAHFPCTKYDNFDDLPTWETYNNWVKEVFTSTYNILYHKSSRRRGIGVFVLTKKIR</sequence>
<gene>
    <name evidence="2" type="ORF">LCGC14_1750630</name>
</gene>
<evidence type="ECO:0000313" key="2">
    <source>
        <dbReference type="EMBL" id="KKM05781.1"/>
    </source>
</evidence>
<dbReference type="Pfam" id="PF05050">
    <property type="entry name" value="Methyltransf_21"/>
    <property type="match status" value="1"/>
</dbReference>
<dbReference type="SUPFAM" id="SSF53335">
    <property type="entry name" value="S-adenosyl-L-methionine-dependent methyltransferases"/>
    <property type="match status" value="1"/>
</dbReference>
<dbReference type="PANTHER" id="PTHR34203">
    <property type="entry name" value="METHYLTRANSFERASE, FKBM FAMILY PROTEIN"/>
    <property type="match status" value="1"/>
</dbReference>
<comment type="caution">
    <text evidence="2">The sequence shown here is derived from an EMBL/GenBank/DDBJ whole genome shotgun (WGS) entry which is preliminary data.</text>
</comment>
<dbReference type="NCBIfam" id="TIGR01444">
    <property type="entry name" value="fkbM_fam"/>
    <property type="match status" value="1"/>
</dbReference>
<dbReference type="InterPro" id="IPR006342">
    <property type="entry name" value="FkbM_mtfrase"/>
</dbReference>
<dbReference type="InterPro" id="IPR052514">
    <property type="entry name" value="SAM-dependent_MTase"/>
</dbReference>